<feature type="compositionally biased region" description="Low complexity" evidence="1">
    <location>
        <begin position="195"/>
        <end position="208"/>
    </location>
</feature>
<protein>
    <submittedName>
        <fullName evidence="2">Uncharacterized protein</fullName>
    </submittedName>
</protein>
<evidence type="ECO:0000256" key="1">
    <source>
        <dbReference type="SAM" id="MobiDB-lite"/>
    </source>
</evidence>
<comment type="caution">
    <text evidence="2">The sequence shown here is derived from an EMBL/GenBank/DDBJ whole genome shotgun (WGS) entry which is preliminary data.</text>
</comment>
<keyword evidence="3" id="KW-1185">Reference proteome</keyword>
<evidence type="ECO:0000313" key="2">
    <source>
        <dbReference type="EMBL" id="KAK8067233.1"/>
    </source>
</evidence>
<proteinExistence type="predicted"/>
<accession>A0ABR1VBC3</accession>
<evidence type="ECO:0000313" key="3">
    <source>
        <dbReference type="Proteomes" id="UP001433268"/>
    </source>
</evidence>
<name>A0ABR1VBC3_9PEZI</name>
<dbReference type="EMBL" id="JAQQWN010000009">
    <property type="protein sequence ID" value="KAK8067233.1"/>
    <property type="molecule type" value="Genomic_DNA"/>
</dbReference>
<feature type="region of interest" description="Disordered" evidence="1">
    <location>
        <begin position="186"/>
        <end position="211"/>
    </location>
</feature>
<reference evidence="2 3" key="1">
    <citation type="submission" date="2023-01" db="EMBL/GenBank/DDBJ databases">
        <title>Analysis of 21 Apiospora genomes using comparative genomics revels a genus with tremendous synthesis potential of carbohydrate active enzymes and secondary metabolites.</title>
        <authorList>
            <person name="Sorensen T."/>
        </authorList>
    </citation>
    <scope>NUCLEOTIDE SEQUENCE [LARGE SCALE GENOMIC DNA]</scope>
    <source>
        <strain evidence="2 3">CBS 114990</strain>
    </source>
</reference>
<sequence>MFPSSGHALDIYEEALERRAHPKAPNPTIMLGCEPSPIYVFGTGVGMMPSSTLQRMRRHFTGSCDMTPKFDDTSLSQSFHMPLDVYSWRHLSEEEAKANVPRHLKRTTFDPETIRSPVKRSWSTYCGPGHAMVLAVLDLAKPPFEKTSENHLTRALCRALHQALAPDPQMQRQLRLKVDRDRGAWIRPDINNKDSSASASASSSSSLSPESLIGDTAVDINEENLATLYMSLNVEGPVTGPDPHLNPWARLASVPGILAHRRRYPRGPRPAWP</sequence>
<dbReference type="RefSeq" id="XP_066663986.1">
    <property type="nucleotide sequence ID" value="XM_066818294.1"/>
</dbReference>
<organism evidence="2 3">
    <name type="scientific">Apiospora hydei</name>
    <dbReference type="NCBI Taxonomy" id="1337664"/>
    <lineage>
        <taxon>Eukaryota</taxon>
        <taxon>Fungi</taxon>
        <taxon>Dikarya</taxon>
        <taxon>Ascomycota</taxon>
        <taxon>Pezizomycotina</taxon>
        <taxon>Sordariomycetes</taxon>
        <taxon>Xylariomycetidae</taxon>
        <taxon>Amphisphaeriales</taxon>
        <taxon>Apiosporaceae</taxon>
        <taxon>Apiospora</taxon>
    </lineage>
</organism>
<dbReference type="GeneID" id="92051354"/>
<gene>
    <name evidence="2" type="ORF">PG997_013980</name>
</gene>
<dbReference type="Proteomes" id="UP001433268">
    <property type="component" value="Unassembled WGS sequence"/>
</dbReference>